<sequence length="143" mass="15763">MMLDVSVSQVSSLHPVLASRALHRQRQVKEIWSQLQQTVRTGKSPKGTTFTREPGNSVTPDIREQSSVRKQQQSILGSQTIVSQKEPNTGDCDGQIPLRPTPQTGPSSICGELLQCREESDNIKSSCQRHSPPPDTEEDSLLS</sequence>
<feature type="region of interest" description="Disordered" evidence="1">
    <location>
        <begin position="121"/>
        <end position="143"/>
    </location>
</feature>
<proteinExistence type="predicted"/>
<feature type="compositionally biased region" description="Polar residues" evidence="1">
    <location>
        <begin position="38"/>
        <end position="59"/>
    </location>
</feature>
<organism evidence="2 3">
    <name type="scientific">Staurois parvus</name>
    <dbReference type="NCBI Taxonomy" id="386267"/>
    <lineage>
        <taxon>Eukaryota</taxon>
        <taxon>Metazoa</taxon>
        <taxon>Chordata</taxon>
        <taxon>Craniata</taxon>
        <taxon>Vertebrata</taxon>
        <taxon>Euteleostomi</taxon>
        <taxon>Amphibia</taxon>
        <taxon>Batrachia</taxon>
        <taxon>Anura</taxon>
        <taxon>Neobatrachia</taxon>
        <taxon>Ranoidea</taxon>
        <taxon>Ranidae</taxon>
        <taxon>Staurois</taxon>
    </lineage>
</organism>
<protein>
    <submittedName>
        <fullName evidence="2">Uncharacterized protein</fullName>
    </submittedName>
</protein>
<evidence type="ECO:0000313" key="2">
    <source>
        <dbReference type="EMBL" id="CAI9567734.1"/>
    </source>
</evidence>
<name>A0ABN9D5E2_9NEOB</name>
<dbReference type="EMBL" id="CATNWA010014118">
    <property type="protein sequence ID" value="CAI9567734.1"/>
    <property type="molecule type" value="Genomic_DNA"/>
</dbReference>
<evidence type="ECO:0000256" key="1">
    <source>
        <dbReference type="SAM" id="MobiDB-lite"/>
    </source>
</evidence>
<reference evidence="2" key="1">
    <citation type="submission" date="2023-05" db="EMBL/GenBank/DDBJ databases">
        <authorList>
            <person name="Stuckert A."/>
        </authorList>
    </citation>
    <scope>NUCLEOTIDE SEQUENCE</scope>
</reference>
<keyword evidence="3" id="KW-1185">Reference proteome</keyword>
<comment type="caution">
    <text evidence="2">The sequence shown here is derived from an EMBL/GenBank/DDBJ whole genome shotgun (WGS) entry which is preliminary data.</text>
</comment>
<gene>
    <name evidence="2" type="ORF">SPARVUS_LOCUS6586736</name>
</gene>
<accession>A0ABN9D5E2</accession>
<feature type="non-terminal residue" evidence="2">
    <location>
        <position position="143"/>
    </location>
</feature>
<evidence type="ECO:0000313" key="3">
    <source>
        <dbReference type="Proteomes" id="UP001162483"/>
    </source>
</evidence>
<feature type="region of interest" description="Disordered" evidence="1">
    <location>
        <begin position="38"/>
        <end position="109"/>
    </location>
</feature>
<feature type="compositionally biased region" description="Polar residues" evidence="1">
    <location>
        <begin position="68"/>
        <end position="87"/>
    </location>
</feature>
<dbReference type="Proteomes" id="UP001162483">
    <property type="component" value="Unassembled WGS sequence"/>
</dbReference>